<keyword evidence="2" id="KW-1185">Reference proteome</keyword>
<protein>
    <submittedName>
        <fullName evidence="1">Uncharacterized protein</fullName>
    </submittedName>
</protein>
<organism evidence="1 2">
    <name type="scientific">Staurois parvus</name>
    <dbReference type="NCBI Taxonomy" id="386267"/>
    <lineage>
        <taxon>Eukaryota</taxon>
        <taxon>Metazoa</taxon>
        <taxon>Chordata</taxon>
        <taxon>Craniata</taxon>
        <taxon>Vertebrata</taxon>
        <taxon>Euteleostomi</taxon>
        <taxon>Amphibia</taxon>
        <taxon>Batrachia</taxon>
        <taxon>Anura</taxon>
        <taxon>Neobatrachia</taxon>
        <taxon>Ranoidea</taxon>
        <taxon>Ranidae</taxon>
        <taxon>Staurois</taxon>
    </lineage>
</organism>
<sequence length="310" mass="33932">MKHLLDFPHSNHVKSCFHIMDVCKSRPSLGDTVNRNKTSVMRPVASANAANISAGFSKLGSVRGQALTTSGHTVIHHGIPVQAGAAPFGCNDAFQQTLILCPPALQGMPPNHGKPTSYSVRVDNTVPLVTQAPAIQPLQIRPGVLSQQTWSNGSQPILVPAWQQVTTVAPTTTTLASDSMAGPQRLGDWGKVIHHGNHYSSMILQPLLTNQMTLSAPQPISLGIAHVVWPQPAASKRNKLCQNRSNTQYRTLLSIIKHLPLQRSQTAQRPQNLQVVRYQKTIRTQRSRRSACVRPPKGQHWMYPVNKGKP</sequence>
<evidence type="ECO:0000313" key="1">
    <source>
        <dbReference type="EMBL" id="CAI9604983.1"/>
    </source>
</evidence>
<dbReference type="Proteomes" id="UP001162483">
    <property type="component" value="Unassembled WGS sequence"/>
</dbReference>
<accession>A0ABN9GBV5</accession>
<name>A0ABN9GBV5_9NEOB</name>
<comment type="caution">
    <text evidence="1">The sequence shown here is derived from an EMBL/GenBank/DDBJ whole genome shotgun (WGS) entry which is preliminary data.</text>
</comment>
<reference evidence="1" key="1">
    <citation type="submission" date="2023-05" db="EMBL/GenBank/DDBJ databases">
        <authorList>
            <person name="Stuckert A."/>
        </authorList>
    </citation>
    <scope>NUCLEOTIDE SEQUENCE</scope>
</reference>
<evidence type="ECO:0000313" key="2">
    <source>
        <dbReference type="Proteomes" id="UP001162483"/>
    </source>
</evidence>
<dbReference type="EMBL" id="CATNWA010018056">
    <property type="protein sequence ID" value="CAI9604983.1"/>
    <property type="molecule type" value="Genomic_DNA"/>
</dbReference>
<gene>
    <name evidence="1" type="ORF">SPARVUS_LOCUS13532728</name>
</gene>
<proteinExistence type="predicted"/>